<dbReference type="AlphaFoldDB" id="A0A8S4S5K2"/>
<evidence type="ECO:0000313" key="1">
    <source>
        <dbReference type="EMBL" id="CAH2243222.1"/>
    </source>
</evidence>
<keyword evidence="2" id="KW-1185">Reference proteome</keyword>
<proteinExistence type="predicted"/>
<protein>
    <submittedName>
        <fullName evidence="1">Jg18709 protein</fullName>
    </submittedName>
</protein>
<gene>
    <name evidence="1" type="primary">jg18709</name>
    <name evidence="1" type="ORF">PAEG_LOCUS19390</name>
</gene>
<dbReference type="OrthoDB" id="8193998at2759"/>
<reference evidence="1" key="1">
    <citation type="submission" date="2022-03" db="EMBL/GenBank/DDBJ databases">
        <authorList>
            <person name="Lindestad O."/>
        </authorList>
    </citation>
    <scope>NUCLEOTIDE SEQUENCE</scope>
</reference>
<organism evidence="1 2">
    <name type="scientific">Pararge aegeria aegeria</name>
    <dbReference type="NCBI Taxonomy" id="348720"/>
    <lineage>
        <taxon>Eukaryota</taxon>
        <taxon>Metazoa</taxon>
        <taxon>Ecdysozoa</taxon>
        <taxon>Arthropoda</taxon>
        <taxon>Hexapoda</taxon>
        <taxon>Insecta</taxon>
        <taxon>Pterygota</taxon>
        <taxon>Neoptera</taxon>
        <taxon>Endopterygota</taxon>
        <taxon>Lepidoptera</taxon>
        <taxon>Glossata</taxon>
        <taxon>Ditrysia</taxon>
        <taxon>Papilionoidea</taxon>
        <taxon>Nymphalidae</taxon>
        <taxon>Satyrinae</taxon>
        <taxon>Satyrini</taxon>
        <taxon>Parargina</taxon>
        <taxon>Pararge</taxon>
    </lineage>
</organism>
<dbReference type="EMBL" id="CAKXAJ010025722">
    <property type="protein sequence ID" value="CAH2243222.1"/>
    <property type="molecule type" value="Genomic_DNA"/>
</dbReference>
<name>A0A8S4S5K2_9NEOP</name>
<sequence>MDSIQHVVNTVSFEDLTNYDEMAIDLISRRWQFQFPDSEAVPIEDVRPQQEYITDVMHNIPVVVEVWSPEHDPLWKDSFILDGETGVTNEDATREFEADEAGIDWCRSKIIEKFNAEIKDGTLLGRMATTEETALSFFVNGLNNEIGGLGI</sequence>
<evidence type="ECO:0000313" key="2">
    <source>
        <dbReference type="Proteomes" id="UP000838756"/>
    </source>
</evidence>
<comment type="caution">
    <text evidence="1">The sequence shown here is derived from an EMBL/GenBank/DDBJ whole genome shotgun (WGS) entry which is preliminary data.</text>
</comment>
<dbReference type="Proteomes" id="UP000838756">
    <property type="component" value="Unassembled WGS sequence"/>
</dbReference>
<accession>A0A8S4S5K2</accession>